<feature type="non-terminal residue" evidence="4">
    <location>
        <position position="213"/>
    </location>
</feature>
<gene>
    <name evidence="4" type="ORF">LY90DRAFT_322960</name>
</gene>
<comment type="caution">
    <text evidence="4">The sequence shown here is derived from an EMBL/GenBank/DDBJ whole genome shotgun (WGS) entry which is preliminary data.</text>
</comment>
<feature type="domain" description="Glycoside-hydrolase family GH114 TIM-barrel" evidence="3">
    <location>
        <begin position="17"/>
        <end position="213"/>
    </location>
</feature>
<proteinExistence type="predicted"/>
<organism evidence="4 5">
    <name type="scientific">Neocallimastix californiae</name>
    <dbReference type="NCBI Taxonomy" id="1754190"/>
    <lineage>
        <taxon>Eukaryota</taxon>
        <taxon>Fungi</taxon>
        <taxon>Fungi incertae sedis</taxon>
        <taxon>Chytridiomycota</taxon>
        <taxon>Chytridiomycota incertae sedis</taxon>
        <taxon>Neocallimastigomycetes</taxon>
        <taxon>Neocallimastigales</taxon>
        <taxon>Neocallimastigaceae</taxon>
        <taxon>Neocallimastix</taxon>
    </lineage>
</organism>
<dbReference type="Gene3D" id="3.20.20.70">
    <property type="entry name" value="Aldolase class I"/>
    <property type="match status" value="1"/>
</dbReference>
<feature type="non-terminal residue" evidence="4">
    <location>
        <position position="1"/>
    </location>
</feature>
<dbReference type="PANTHER" id="PTHR35273:SF2">
    <property type="entry name" value="ALPHA-GALACTOSIDASE"/>
    <property type="match status" value="1"/>
</dbReference>
<dbReference type="PANTHER" id="PTHR35273">
    <property type="entry name" value="ALPHA-1,4 POLYGALACTOSAMINIDASE, PUTATIVE (AFU_ORTHOLOGUE AFUA_3G07890)-RELATED"/>
    <property type="match status" value="1"/>
</dbReference>
<dbReference type="SUPFAM" id="SSF51445">
    <property type="entry name" value="(Trans)glycosidases"/>
    <property type="match status" value="1"/>
</dbReference>
<dbReference type="AlphaFoldDB" id="A0A1Y2EP47"/>
<sequence>LLTTNVVARWKPTPGLTWDYVLGNDINISTEKAEVVEIDVNKSASKIQSFHDAGKKVICYFSGGTLEDFRSDYDQFIAVKNLVKTTYGDWPDEKWIDIRMEELKPLILNRMKLAISKKCDAIEVDNLDGYQMDEVKSWSNPLTKEDTIKYAIWLGNSAHELGISIGLKNVLGIINEVGNYFDFAINEECIDYNECYLYKDFIKSGKAVFGVTY</sequence>
<dbReference type="Pfam" id="PF03537">
    <property type="entry name" value="Glyco_hydro_114"/>
    <property type="match status" value="1"/>
</dbReference>
<dbReference type="InterPro" id="IPR013785">
    <property type="entry name" value="Aldolase_TIM"/>
</dbReference>
<dbReference type="InterPro" id="IPR004352">
    <property type="entry name" value="GH114_TIM-barrel"/>
</dbReference>
<keyword evidence="5" id="KW-1185">Reference proteome</keyword>
<dbReference type="Proteomes" id="UP000193920">
    <property type="component" value="Unassembled WGS sequence"/>
</dbReference>
<reference evidence="4 5" key="1">
    <citation type="submission" date="2016-08" db="EMBL/GenBank/DDBJ databases">
        <title>A Parts List for Fungal Cellulosomes Revealed by Comparative Genomics.</title>
        <authorList>
            <consortium name="DOE Joint Genome Institute"/>
            <person name="Haitjema C.H."/>
            <person name="Gilmore S.P."/>
            <person name="Henske J.K."/>
            <person name="Solomon K.V."/>
            <person name="De Groot R."/>
            <person name="Kuo A."/>
            <person name="Mondo S.J."/>
            <person name="Salamov A.A."/>
            <person name="Labutti K."/>
            <person name="Zhao Z."/>
            <person name="Chiniquy J."/>
            <person name="Barry K."/>
            <person name="Brewer H.M."/>
            <person name="Purvine S.O."/>
            <person name="Wright A.T."/>
            <person name="Boxma B."/>
            <person name="Van Alen T."/>
            <person name="Hackstein J.H."/>
            <person name="Baker S.E."/>
            <person name="Grigoriev I.V."/>
            <person name="O'Malley M.A."/>
        </authorList>
    </citation>
    <scope>NUCLEOTIDE SEQUENCE [LARGE SCALE GENOMIC DNA]</scope>
    <source>
        <strain evidence="4 5">G1</strain>
    </source>
</reference>
<protein>
    <recommendedName>
        <fullName evidence="2">alpha-galactosidase</fullName>
        <ecNumber evidence="2">3.2.1.22</ecNumber>
    </recommendedName>
</protein>
<dbReference type="GO" id="GO:0004557">
    <property type="term" value="F:alpha-galactosidase activity"/>
    <property type="evidence" value="ECO:0007669"/>
    <property type="project" value="UniProtKB-EC"/>
</dbReference>
<evidence type="ECO:0000259" key="3">
    <source>
        <dbReference type="Pfam" id="PF03537"/>
    </source>
</evidence>
<evidence type="ECO:0000313" key="4">
    <source>
        <dbReference type="EMBL" id="ORY73312.1"/>
    </source>
</evidence>
<comment type="catalytic activity">
    <reaction evidence="1">
        <text>Hydrolysis of terminal, non-reducing alpha-D-galactose residues in alpha-D-galactosides, including galactose oligosaccharides, galactomannans and galactolipids.</text>
        <dbReference type="EC" id="3.2.1.22"/>
    </reaction>
</comment>
<dbReference type="STRING" id="1754190.A0A1Y2EP47"/>
<dbReference type="InterPro" id="IPR017853">
    <property type="entry name" value="GH"/>
</dbReference>
<name>A0A1Y2EP47_9FUNG</name>
<dbReference type="OrthoDB" id="2108802at2759"/>
<evidence type="ECO:0000256" key="1">
    <source>
        <dbReference type="ARBA" id="ARBA00001255"/>
    </source>
</evidence>
<dbReference type="EC" id="3.2.1.22" evidence="2"/>
<accession>A0A1Y2EP47</accession>
<dbReference type="EMBL" id="MCOG01000034">
    <property type="protein sequence ID" value="ORY73312.1"/>
    <property type="molecule type" value="Genomic_DNA"/>
</dbReference>
<evidence type="ECO:0000313" key="5">
    <source>
        <dbReference type="Proteomes" id="UP000193920"/>
    </source>
</evidence>
<evidence type="ECO:0000256" key="2">
    <source>
        <dbReference type="ARBA" id="ARBA00012755"/>
    </source>
</evidence>